<dbReference type="InterPro" id="IPR003660">
    <property type="entry name" value="HAMP_dom"/>
</dbReference>
<dbReference type="GO" id="GO:0016020">
    <property type="term" value="C:membrane"/>
    <property type="evidence" value="ECO:0007669"/>
    <property type="project" value="InterPro"/>
</dbReference>
<dbReference type="PANTHER" id="PTHR45138:SF9">
    <property type="entry name" value="DIGUANYLATE CYCLASE DGCM-RELATED"/>
    <property type="match status" value="1"/>
</dbReference>
<dbReference type="InterPro" id="IPR043128">
    <property type="entry name" value="Rev_trsase/Diguanyl_cyclase"/>
</dbReference>
<dbReference type="Pfam" id="PF00990">
    <property type="entry name" value="GGDEF"/>
    <property type="match status" value="1"/>
</dbReference>
<dbReference type="Proteomes" id="UP000588051">
    <property type="component" value="Unassembled WGS sequence"/>
</dbReference>
<dbReference type="GO" id="GO:0007165">
    <property type="term" value="P:signal transduction"/>
    <property type="evidence" value="ECO:0007669"/>
    <property type="project" value="InterPro"/>
</dbReference>
<dbReference type="RefSeq" id="WP_176802343.1">
    <property type="nucleotide sequence ID" value="NZ_JABXYJ010000002.1"/>
</dbReference>
<feature type="coiled-coil region" evidence="3">
    <location>
        <begin position="258"/>
        <end position="285"/>
    </location>
</feature>
<dbReference type="InterPro" id="IPR000160">
    <property type="entry name" value="GGDEF_dom"/>
</dbReference>
<dbReference type="EC" id="2.7.7.65" evidence="1"/>
<reference evidence="7 8" key="1">
    <citation type="submission" date="2020-06" db="EMBL/GenBank/DDBJ databases">
        <authorList>
            <person name="Qiu C."/>
            <person name="Liu Z."/>
        </authorList>
    </citation>
    <scope>NUCLEOTIDE SEQUENCE [LARGE SCALE GENOMIC DNA]</scope>
    <source>
        <strain evidence="7 8">EM 1</strain>
    </source>
</reference>
<evidence type="ECO:0000313" key="7">
    <source>
        <dbReference type="EMBL" id="NVO77075.1"/>
    </source>
</evidence>
<evidence type="ECO:0000256" key="3">
    <source>
        <dbReference type="SAM" id="Coils"/>
    </source>
</evidence>
<dbReference type="NCBIfam" id="TIGR00254">
    <property type="entry name" value="GGDEF"/>
    <property type="match status" value="1"/>
</dbReference>
<sequence length="442" mass="49293">MKDWQLSRRILFLALAPVCTITLLLTMMVMLVGVTEIDGALHARGALIVRHLAPACEYGVFSGNRAVLEGLTQAVMREEDAQAVIITDNEHHILAYGGKPETLRSEYIQAAMQGKVLKGKHSNLIFGAPVYQGKPEDEEYDLFDRSPQKTAAQPKLMGYVYLELSTEASKHSKTIFMLSTLLIGIIGTAAASILALGMSHDLSRPLSRLINGVHRMAKGEFSVRVPAASGGELQQLENGFNQMAEEIQSSHDKLLEINANLEKIIADRTRELEQKNQALEHLSNTDRLTGLYNRFKLENILEEEHLRCQRYGGNFAIAIADVDKFKLVNDTYGHQTGDRVLIGIAEILRNHVRSLDAVGRWGGEEFLVIFRETASYGAVSITEKLRHAIEEYDFGEAGKVTASFGVTSYRYPDAILEMMIRADNALYHAKRGGRNRVEFKDF</sequence>
<dbReference type="Pfam" id="PF00672">
    <property type="entry name" value="HAMP"/>
    <property type="match status" value="1"/>
</dbReference>
<evidence type="ECO:0000256" key="4">
    <source>
        <dbReference type="SAM" id="Phobius"/>
    </source>
</evidence>
<keyword evidence="4" id="KW-1133">Transmembrane helix</keyword>
<dbReference type="PROSITE" id="PS50885">
    <property type="entry name" value="HAMP"/>
    <property type="match status" value="1"/>
</dbReference>
<dbReference type="InterPro" id="IPR050469">
    <property type="entry name" value="Diguanylate_Cyclase"/>
</dbReference>
<dbReference type="EMBL" id="JABXYJ010000002">
    <property type="protein sequence ID" value="NVO77075.1"/>
    <property type="molecule type" value="Genomic_DNA"/>
</dbReference>
<keyword evidence="8" id="KW-1185">Reference proteome</keyword>
<keyword evidence="4" id="KW-0472">Membrane</keyword>
<dbReference type="SUPFAM" id="SSF158472">
    <property type="entry name" value="HAMP domain-like"/>
    <property type="match status" value="1"/>
</dbReference>
<evidence type="ECO:0000256" key="1">
    <source>
        <dbReference type="ARBA" id="ARBA00012528"/>
    </source>
</evidence>
<comment type="caution">
    <text evidence="7">The sequence shown here is derived from an EMBL/GenBank/DDBJ whole genome shotgun (WGS) entry which is preliminary data.</text>
</comment>
<evidence type="ECO:0000256" key="2">
    <source>
        <dbReference type="ARBA" id="ARBA00034247"/>
    </source>
</evidence>
<dbReference type="Gene3D" id="3.30.70.270">
    <property type="match status" value="1"/>
</dbReference>
<proteinExistence type="predicted"/>
<evidence type="ECO:0000313" key="8">
    <source>
        <dbReference type="Proteomes" id="UP000588051"/>
    </source>
</evidence>
<dbReference type="Pfam" id="PF09984">
    <property type="entry name" value="sCache_4"/>
    <property type="match status" value="1"/>
</dbReference>
<dbReference type="GO" id="GO:0052621">
    <property type="term" value="F:diguanylate cyclase activity"/>
    <property type="evidence" value="ECO:0007669"/>
    <property type="project" value="UniProtKB-EC"/>
</dbReference>
<dbReference type="FunFam" id="3.30.70.270:FF:000001">
    <property type="entry name" value="Diguanylate cyclase domain protein"/>
    <property type="match status" value="1"/>
</dbReference>
<dbReference type="PROSITE" id="PS50887">
    <property type="entry name" value="GGDEF"/>
    <property type="match status" value="1"/>
</dbReference>
<organism evidence="7 8">
    <name type="scientific">Undibacterium oligocarboniphilum</name>
    <dbReference type="NCBI Taxonomy" id="666702"/>
    <lineage>
        <taxon>Bacteria</taxon>
        <taxon>Pseudomonadati</taxon>
        <taxon>Pseudomonadota</taxon>
        <taxon>Betaproteobacteria</taxon>
        <taxon>Burkholderiales</taxon>
        <taxon>Oxalobacteraceae</taxon>
        <taxon>Undibacterium</taxon>
    </lineage>
</organism>
<keyword evidence="3" id="KW-0175">Coiled coil</keyword>
<dbReference type="InterPro" id="IPR029787">
    <property type="entry name" value="Nucleotide_cyclase"/>
</dbReference>
<dbReference type="SMART" id="SM00304">
    <property type="entry name" value="HAMP"/>
    <property type="match status" value="1"/>
</dbReference>
<dbReference type="AlphaFoldDB" id="A0A850QI02"/>
<feature type="transmembrane region" description="Helical" evidence="4">
    <location>
        <begin position="12"/>
        <end position="34"/>
    </location>
</feature>
<dbReference type="Gene3D" id="6.10.340.10">
    <property type="match status" value="1"/>
</dbReference>
<feature type="domain" description="HAMP" evidence="5">
    <location>
        <begin position="200"/>
        <end position="252"/>
    </location>
</feature>
<gene>
    <name evidence="7" type="ORF">HV832_04440</name>
</gene>
<accession>A0A850QI02</accession>
<dbReference type="SMART" id="SM00267">
    <property type="entry name" value="GGDEF"/>
    <property type="match status" value="1"/>
</dbReference>
<dbReference type="InterPro" id="IPR019247">
    <property type="entry name" value="Histidine_kinase_BarA_N"/>
</dbReference>
<dbReference type="PANTHER" id="PTHR45138">
    <property type="entry name" value="REGULATORY COMPONENTS OF SENSORY TRANSDUCTION SYSTEM"/>
    <property type="match status" value="1"/>
</dbReference>
<name>A0A850QI02_9BURK</name>
<dbReference type="SUPFAM" id="SSF55073">
    <property type="entry name" value="Nucleotide cyclase"/>
    <property type="match status" value="1"/>
</dbReference>
<evidence type="ECO:0000259" key="6">
    <source>
        <dbReference type="PROSITE" id="PS50887"/>
    </source>
</evidence>
<feature type="transmembrane region" description="Helical" evidence="4">
    <location>
        <begin position="175"/>
        <end position="198"/>
    </location>
</feature>
<comment type="catalytic activity">
    <reaction evidence="2">
        <text>2 GTP = 3',3'-c-di-GMP + 2 diphosphate</text>
        <dbReference type="Rhea" id="RHEA:24898"/>
        <dbReference type="ChEBI" id="CHEBI:33019"/>
        <dbReference type="ChEBI" id="CHEBI:37565"/>
        <dbReference type="ChEBI" id="CHEBI:58805"/>
        <dbReference type="EC" id="2.7.7.65"/>
    </reaction>
</comment>
<dbReference type="CDD" id="cd01949">
    <property type="entry name" value="GGDEF"/>
    <property type="match status" value="1"/>
</dbReference>
<protein>
    <recommendedName>
        <fullName evidence="1">diguanylate cyclase</fullName>
        <ecNumber evidence="1">2.7.7.65</ecNumber>
    </recommendedName>
</protein>
<dbReference type="CDD" id="cd06225">
    <property type="entry name" value="HAMP"/>
    <property type="match status" value="1"/>
</dbReference>
<keyword evidence="4" id="KW-0812">Transmembrane</keyword>
<evidence type="ECO:0000259" key="5">
    <source>
        <dbReference type="PROSITE" id="PS50885"/>
    </source>
</evidence>
<feature type="domain" description="GGDEF" evidence="6">
    <location>
        <begin position="313"/>
        <end position="442"/>
    </location>
</feature>